<sequence length="80" mass="9471">MKLKLADKGVILITGVKKNTKPKVMKLWDCLMLRKRFIILTVFDQLKNISQIKHFRHRSCTKFMINLLVGFIVYSFQSKK</sequence>
<name>A0A2A5T382_9GAMM</name>
<evidence type="ECO:0000313" key="3">
    <source>
        <dbReference type="Proteomes" id="UP000219020"/>
    </source>
</evidence>
<accession>A0A2A5T382</accession>
<protein>
    <recommendedName>
        <fullName evidence="1">Transposase DDE domain-containing protein</fullName>
    </recommendedName>
</protein>
<dbReference type="InterPro" id="IPR025668">
    <property type="entry name" value="Tnp_DDE_dom"/>
</dbReference>
<proteinExistence type="predicted"/>
<dbReference type="AlphaFoldDB" id="A0A2A5T382"/>
<reference evidence="3" key="1">
    <citation type="submission" date="2017-04" db="EMBL/GenBank/DDBJ databases">
        <title>Genome evolution of the luminous symbionts of deep sea anglerfish.</title>
        <authorList>
            <person name="Hendry T.A."/>
        </authorList>
    </citation>
    <scope>NUCLEOTIDE SEQUENCE [LARGE SCALE GENOMIC DNA]</scope>
</reference>
<feature type="domain" description="Transposase DDE" evidence="1">
    <location>
        <begin position="4"/>
        <end position="59"/>
    </location>
</feature>
<evidence type="ECO:0000313" key="2">
    <source>
        <dbReference type="EMBL" id="PCS22635.1"/>
    </source>
</evidence>
<evidence type="ECO:0000259" key="1">
    <source>
        <dbReference type="Pfam" id="PF13612"/>
    </source>
</evidence>
<comment type="caution">
    <text evidence="2">The sequence shown here is derived from an EMBL/GenBank/DDBJ whole genome shotgun (WGS) entry which is preliminary data.</text>
</comment>
<dbReference type="Proteomes" id="UP000219020">
    <property type="component" value="Unassembled WGS sequence"/>
</dbReference>
<organism evidence="2 3">
    <name type="scientific">Candidatus Enterovibrio escicola</name>
    <dbReference type="NCBI Taxonomy" id="1927127"/>
    <lineage>
        <taxon>Bacteria</taxon>
        <taxon>Pseudomonadati</taxon>
        <taxon>Pseudomonadota</taxon>
        <taxon>Gammaproteobacteria</taxon>
        <taxon>Vibrionales</taxon>
        <taxon>Vibrionaceae</taxon>
        <taxon>Enterovibrio</taxon>
    </lineage>
</organism>
<gene>
    <name evidence="2" type="ORF">BTN49_1861</name>
</gene>
<dbReference type="EMBL" id="NBYY01000016">
    <property type="protein sequence ID" value="PCS22635.1"/>
    <property type="molecule type" value="Genomic_DNA"/>
</dbReference>
<keyword evidence="3" id="KW-1185">Reference proteome</keyword>
<dbReference type="Pfam" id="PF13612">
    <property type="entry name" value="DDE_Tnp_1_3"/>
    <property type="match status" value="1"/>
</dbReference>